<dbReference type="Pfam" id="PF19278">
    <property type="entry name" value="Hydant_A_C"/>
    <property type="match status" value="1"/>
</dbReference>
<evidence type="ECO:0000259" key="3">
    <source>
        <dbReference type="Pfam" id="PF19278"/>
    </source>
</evidence>
<sequence>MAYKVGIDIGGTFTDLYAYDTQTGKSLCLSSSSTPENYANGVLNVIEKSKIRPEDIELIVHGTTVATNAVIMKTYEKTAFVTTKGMRDLIEIGRFHRKVLYDPYQQKPEPIVSRDNRFTVEERIDKDGNVLEALNENDVRQVAAKIREKGITSVCVGFMNSYVNGKHEKRAAEILKEELPDAYVIASSQILPNIGALGRFTTGIINAALYHLVSNYIENLEDRLRGKGFKGKLLLVQSNGGAITAELVRTKPETLLMSGPAGGVVGALSIGKASGQEDIITFDMGGTSTDISIIEKSKPFMSSDFEIDWDMPVPIPLIEIISIGAGGGSIAWVDSGGVLKVGPRSAGAYPGPVCYGVGGTEPTVCDANLVLGYLDADEFLDGDMKLDVEGAKESIRKLGEKLGLSMIDTAKGILEIVNENMANAVKEVTIGKGRDPRDFALSAFGGAGSLHAVACADKVGVPVVLVPPEPGNLCAFGDINMNLQNEVESFYFSKLDDLDLKDINKRFSNMDKEGIGLLHSQKVPTNGETIKHVISMRYTGQSYELEIECDDLVIKEDTVKTLAEDFHATHKKIYFVNDPDSEVEITKLRTTVIGEIAEEINIQDQTGEKKEAKSKTVKAYFDGKEMDTPVYQRSLITTEDIVSGPAIVREKKSSTIIPPGKKCRIDPNNRSLIIENL</sequence>
<evidence type="ECO:0000313" key="4">
    <source>
        <dbReference type="EMBL" id="MBC8567520.1"/>
    </source>
</evidence>
<dbReference type="GO" id="GO:0006749">
    <property type="term" value="P:glutathione metabolic process"/>
    <property type="evidence" value="ECO:0007669"/>
    <property type="project" value="TreeGrafter"/>
</dbReference>
<name>A0A926E735_9FIRM</name>
<dbReference type="Proteomes" id="UP000610862">
    <property type="component" value="Unassembled WGS sequence"/>
</dbReference>
<proteinExistence type="predicted"/>
<dbReference type="GO" id="GO:0005829">
    <property type="term" value="C:cytosol"/>
    <property type="evidence" value="ECO:0007669"/>
    <property type="project" value="TreeGrafter"/>
</dbReference>
<accession>A0A926E735</accession>
<comment type="caution">
    <text evidence="4">The sequence shown here is derived from an EMBL/GenBank/DDBJ whole genome shotgun (WGS) entry which is preliminary data.</text>
</comment>
<dbReference type="RefSeq" id="WP_187524879.1">
    <property type="nucleotide sequence ID" value="NZ_JACRTA010000001.1"/>
</dbReference>
<feature type="domain" description="Acetophenone carboxylase-like C-terminal" evidence="3">
    <location>
        <begin position="501"/>
        <end position="667"/>
    </location>
</feature>
<feature type="domain" description="Hydantoinase/oxoprolinase N-terminal" evidence="2">
    <location>
        <begin position="4"/>
        <end position="178"/>
    </location>
</feature>
<dbReference type="SUPFAM" id="SSF53067">
    <property type="entry name" value="Actin-like ATPase domain"/>
    <property type="match status" value="1"/>
</dbReference>
<dbReference type="InterPro" id="IPR045079">
    <property type="entry name" value="Oxoprolinase-like"/>
</dbReference>
<dbReference type="InterPro" id="IPR002821">
    <property type="entry name" value="Hydantoinase_A"/>
</dbReference>
<dbReference type="InterPro" id="IPR043129">
    <property type="entry name" value="ATPase_NBD"/>
</dbReference>
<dbReference type="PANTHER" id="PTHR11365">
    <property type="entry name" value="5-OXOPROLINASE RELATED"/>
    <property type="match status" value="1"/>
</dbReference>
<gene>
    <name evidence="4" type="ORF">H8692_01935</name>
</gene>
<dbReference type="PANTHER" id="PTHR11365:SF23">
    <property type="entry name" value="HYPOTHETICAL 5-OXOPROLINASE (EUROFUNG)-RELATED"/>
    <property type="match status" value="1"/>
</dbReference>
<feature type="domain" description="Hydantoinase A/oxoprolinase" evidence="1">
    <location>
        <begin position="199"/>
        <end position="477"/>
    </location>
</feature>
<dbReference type="EMBL" id="JACRTA010000001">
    <property type="protein sequence ID" value="MBC8567520.1"/>
    <property type="molecule type" value="Genomic_DNA"/>
</dbReference>
<dbReference type="GO" id="GO:0017168">
    <property type="term" value="F:5-oxoprolinase (ATP-hydrolyzing) activity"/>
    <property type="evidence" value="ECO:0007669"/>
    <property type="project" value="TreeGrafter"/>
</dbReference>
<dbReference type="AlphaFoldDB" id="A0A926E735"/>
<dbReference type="Pfam" id="PF01968">
    <property type="entry name" value="Hydantoinase_A"/>
    <property type="match status" value="1"/>
</dbReference>
<dbReference type="InterPro" id="IPR008040">
    <property type="entry name" value="Hydant_A_N"/>
</dbReference>
<dbReference type="InterPro" id="IPR049517">
    <property type="entry name" value="ACX-like_C"/>
</dbReference>
<protein>
    <submittedName>
        <fullName evidence="4">Hydantoinase/oxoprolinase family protein</fullName>
    </submittedName>
</protein>
<reference evidence="4" key="1">
    <citation type="submission" date="2020-08" db="EMBL/GenBank/DDBJ databases">
        <title>Genome public.</title>
        <authorList>
            <person name="Liu C."/>
            <person name="Sun Q."/>
        </authorList>
    </citation>
    <scope>NUCLEOTIDE SEQUENCE</scope>
    <source>
        <strain evidence="4">NSJ-24</strain>
    </source>
</reference>
<evidence type="ECO:0000313" key="5">
    <source>
        <dbReference type="Proteomes" id="UP000610862"/>
    </source>
</evidence>
<keyword evidence="5" id="KW-1185">Reference proteome</keyword>
<evidence type="ECO:0000259" key="1">
    <source>
        <dbReference type="Pfam" id="PF01968"/>
    </source>
</evidence>
<dbReference type="Pfam" id="PF05378">
    <property type="entry name" value="Hydant_A_N"/>
    <property type="match status" value="1"/>
</dbReference>
<organism evidence="4 5">
    <name type="scientific">Lentihominibacter hominis</name>
    <dbReference type="NCBI Taxonomy" id="2763645"/>
    <lineage>
        <taxon>Bacteria</taxon>
        <taxon>Bacillati</taxon>
        <taxon>Bacillota</taxon>
        <taxon>Clostridia</taxon>
        <taxon>Peptostreptococcales</taxon>
        <taxon>Anaerovoracaceae</taxon>
        <taxon>Lentihominibacter</taxon>
    </lineage>
</organism>
<evidence type="ECO:0000259" key="2">
    <source>
        <dbReference type="Pfam" id="PF05378"/>
    </source>
</evidence>